<protein>
    <submittedName>
        <fullName evidence="1">Alkaline phosphatase family protein</fullName>
    </submittedName>
</protein>
<dbReference type="Gene3D" id="3.40.720.10">
    <property type="entry name" value="Alkaline Phosphatase, subunit A"/>
    <property type="match status" value="2"/>
</dbReference>
<organism evidence="1 2">
    <name type="scientific">Pseudomonas jessenii</name>
    <dbReference type="NCBI Taxonomy" id="77298"/>
    <lineage>
        <taxon>Bacteria</taxon>
        <taxon>Pseudomonadati</taxon>
        <taxon>Pseudomonadota</taxon>
        <taxon>Gammaproteobacteria</taxon>
        <taxon>Pseudomonadales</taxon>
        <taxon>Pseudomonadaceae</taxon>
        <taxon>Pseudomonas</taxon>
    </lineage>
</organism>
<evidence type="ECO:0000313" key="2">
    <source>
        <dbReference type="Proteomes" id="UP000247437"/>
    </source>
</evidence>
<reference evidence="1 2" key="1">
    <citation type="journal article" date="2018" name="Appl. Microbiol. Biotechnol.">
        <title>Characterization of the caprolactam degradation pathway in Pseudomonas jessenii using mass spectrometry-based proteomics.</title>
        <authorList>
            <person name="Otzen M."/>
            <person name="Palacio C."/>
            <person name="Janssen D.B."/>
        </authorList>
    </citation>
    <scope>NUCLEOTIDE SEQUENCE [LARGE SCALE GENOMIC DNA]</scope>
    <source>
        <strain evidence="1 2">GO3</strain>
    </source>
</reference>
<name>A0A2W0EKW1_PSEJE</name>
<dbReference type="Pfam" id="PF01663">
    <property type="entry name" value="Phosphodiest"/>
    <property type="match status" value="1"/>
</dbReference>
<dbReference type="OrthoDB" id="9779418at2"/>
<dbReference type="SUPFAM" id="SSF53649">
    <property type="entry name" value="Alkaline phosphatase-like"/>
    <property type="match status" value="1"/>
</dbReference>
<dbReference type="EMBL" id="PDLL01000227">
    <property type="protein sequence ID" value="PYY69123.1"/>
    <property type="molecule type" value="Genomic_DNA"/>
</dbReference>
<proteinExistence type="predicted"/>
<gene>
    <name evidence="1" type="ORF">CRX42_18165</name>
</gene>
<dbReference type="InterPro" id="IPR002591">
    <property type="entry name" value="Phosphodiest/P_Trfase"/>
</dbReference>
<dbReference type="Proteomes" id="UP000247437">
    <property type="component" value="Unassembled WGS sequence"/>
</dbReference>
<dbReference type="InterPro" id="IPR017850">
    <property type="entry name" value="Alkaline_phosphatase_core_sf"/>
</dbReference>
<sequence>MKNIKRCILIMCDSLRRDLILPDSSPTLTALANNASWFANARAVFPSTTRVSSASIATGCHPGRHGLLGNKMITEDGKGLRCHNVGEPVFRDHLQRVTGRTLRVPTLAQRVAAHGGACIMSNVSAGAAYFNDPDGFGEVFHSAGSYGPGREPYLDERALPIKSGCIGDTEMTARFCKKLLEPDAPVIATLWLSEPDHSGHGHPLGSPAHFAAIANANACVARVLDVVDQLRGRGEDVLLMVASDHGMETVINEIDVGQALVDAGLKAAADSDDVVIAPNGSSCMVAIDPRVGFLHSAIVEFFNHQPWCAAVYEKQALTQLGLSPEDAGNTLAVVMQSYEQANEFGIPGSTCIVADAQDPKNYNGFGQHGGLGNYEQAPFLIVQGSGFPTQSTHYGPASLVDFAPTFLHHLGLPCTDMDGSPLQLRIGADDHSASRSRLSCIAAH</sequence>
<dbReference type="PANTHER" id="PTHR10151">
    <property type="entry name" value="ECTONUCLEOTIDE PYROPHOSPHATASE/PHOSPHODIESTERASE"/>
    <property type="match status" value="1"/>
</dbReference>
<dbReference type="PANTHER" id="PTHR10151:SF120">
    <property type="entry name" value="BIS(5'-ADENOSYL)-TRIPHOSPHATASE"/>
    <property type="match status" value="1"/>
</dbReference>
<dbReference type="GO" id="GO:0016787">
    <property type="term" value="F:hydrolase activity"/>
    <property type="evidence" value="ECO:0007669"/>
    <property type="project" value="UniProtKB-ARBA"/>
</dbReference>
<evidence type="ECO:0000313" key="1">
    <source>
        <dbReference type="EMBL" id="PYY69123.1"/>
    </source>
</evidence>
<dbReference type="AlphaFoldDB" id="A0A2W0EKW1"/>
<comment type="caution">
    <text evidence="1">The sequence shown here is derived from an EMBL/GenBank/DDBJ whole genome shotgun (WGS) entry which is preliminary data.</text>
</comment>
<dbReference type="RefSeq" id="WP_110660610.1">
    <property type="nucleotide sequence ID" value="NZ_PDLL01000227.1"/>
</dbReference>
<accession>A0A2W0EKW1</accession>